<dbReference type="RefSeq" id="WP_058471801.1">
    <property type="nucleotide sequence ID" value="NZ_CAAAIC010000001.1"/>
</dbReference>
<dbReference type="AlphaFoldDB" id="A0A0W0VD88"/>
<name>A0A0W0VD88_9GAMM</name>
<feature type="transmembrane region" description="Helical" evidence="1">
    <location>
        <begin position="267"/>
        <end position="289"/>
    </location>
</feature>
<gene>
    <name evidence="2" type="ORF">Ljor_2419</name>
</gene>
<keyword evidence="3" id="KW-1185">Reference proteome</keyword>
<protein>
    <submittedName>
        <fullName evidence="2">Coiled-coil protein</fullName>
    </submittedName>
</protein>
<dbReference type="PATRIC" id="fig|456.5.peg.2604"/>
<feature type="transmembrane region" description="Helical" evidence="1">
    <location>
        <begin position="236"/>
        <end position="261"/>
    </location>
</feature>
<feature type="transmembrane region" description="Helical" evidence="1">
    <location>
        <begin position="125"/>
        <end position="145"/>
    </location>
</feature>
<dbReference type="EMBL" id="LNYJ01000011">
    <property type="protein sequence ID" value="KTD18113.1"/>
    <property type="molecule type" value="Genomic_DNA"/>
</dbReference>
<keyword evidence="1" id="KW-0472">Membrane</keyword>
<evidence type="ECO:0000313" key="2">
    <source>
        <dbReference type="EMBL" id="KTD18113.1"/>
    </source>
</evidence>
<organism evidence="2 3">
    <name type="scientific">Legionella jordanis</name>
    <dbReference type="NCBI Taxonomy" id="456"/>
    <lineage>
        <taxon>Bacteria</taxon>
        <taxon>Pseudomonadati</taxon>
        <taxon>Pseudomonadota</taxon>
        <taxon>Gammaproteobacteria</taxon>
        <taxon>Legionellales</taxon>
        <taxon>Legionellaceae</taxon>
        <taxon>Legionella</taxon>
    </lineage>
</organism>
<accession>A0A0W0VD88</accession>
<comment type="caution">
    <text evidence="2">The sequence shown here is derived from an EMBL/GenBank/DDBJ whole genome shotgun (WGS) entry which is preliminary data.</text>
</comment>
<reference evidence="2 3" key="1">
    <citation type="submission" date="2015-11" db="EMBL/GenBank/DDBJ databases">
        <title>Genomic analysis of 38 Legionella species identifies large and diverse effector repertoires.</title>
        <authorList>
            <person name="Burstein D."/>
            <person name="Amaro F."/>
            <person name="Zusman T."/>
            <person name="Lifshitz Z."/>
            <person name="Cohen O."/>
            <person name="Gilbert J.A."/>
            <person name="Pupko T."/>
            <person name="Shuman H.A."/>
            <person name="Segal G."/>
        </authorList>
    </citation>
    <scope>NUCLEOTIDE SEQUENCE [LARGE SCALE GENOMIC DNA]</scope>
    <source>
        <strain evidence="2 3">BL-540</strain>
    </source>
</reference>
<feature type="transmembrane region" description="Helical" evidence="1">
    <location>
        <begin position="87"/>
        <end position="105"/>
    </location>
</feature>
<evidence type="ECO:0000256" key="1">
    <source>
        <dbReference type="SAM" id="Phobius"/>
    </source>
</evidence>
<sequence length="437" mass="48049">MTIQISQESQEIISQLKDKNNALAVRFAQAASEVETATLLGWLTPFDIDLNEEDALLLGKLNISLLKDLCNSKSAPHERKSKKKGGWLAKAKLGLLAVAGTVYFGCEGFDGISAIMGIFSSVPTFAIFLAGSVFAILSIVVFYSFDLVEISKNLGVKFSNSPKKLDILYSEFKKIKALRSLLSHPASKTIEQVNEDLQLAKMLMARHKDLDKERLKLMEALNNPYLRFGKMLTAGIAGVIFFSGGFFSGQTVALAIAGLFMGSVSAAFPPVLIASILVGLAAFSVYWFVERPGIENLISRWMHLDKNKIDALCDSEAVEQESRELDHLVNMLSENSSLKETKLNQVATIISLEERVSEADKIIERQQKTIATLQKFNQTVDEMPGSLKGLKRASSDVDKTSSKTSAANLSSYSFYAGSRRSRSFDDLRSLEIASNNM</sequence>
<dbReference type="OrthoDB" id="5653038at2"/>
<dbReference type="Proteomes" id="UP000055035">
    <property type="component" value="Unassembled WGS sequence"/>
</dbReference>
<keyword evidence="1" id="KW-1133">Transmembrane helix</keyword>
<evidence type="ECO:0000313" key="3">
    <source>
        <dbReference type="Proteomes" id="UP000055035"/>
    </source>
</evidence>
<keyword evidence="1" id="KW-0812">Transmembrane</keyword>
<proteinExistence type="predicted"/>